<keyword evidence="3" id="KW-1185">Reference proteome</keyword>
<feature type="region of interest" description="Disordered" evidence="1">
    <location>
        <begin position="162"/>
        <end position="200"/>
    </location>
</feature>
<comment type="caution">
    <text evidence="2">The sequence shown here is derived from an EMBL/GenBank/DDBJ whole genome shotgun (WGS) entry which is preliminary data.</text>
</comment>
<evidence type="ECO:0000256" key="1">
    <source>
        <dbReference type="SAM" id="MobiDB-lite"/>
    </source>
</evidence>
<evidence type="ECO:0000313" key="2">
    <source>
        <dbReference type="EMBL" id="KAL2749660.1"/>
    </source>
</evidence>
<gene>
    <name evidence="2" type="ORF">V1477_001731</name>
</gene>
<dbReference type="AlphaFoldDB" id="A0ABD2CX26"/>
<accession>A0ABD2CX26</accession>
<sequence>MMHEGYEIRRVRSSPFGPPSGQQPVLVSRFSSPARPSVIDGPTTLHPGQRKSGAILTTCAPCTHEKAQAGRASSSSFSSSSSSRLEPRLPLKYGLGCVCLPSIMRIVRTLSVDLPKAKVQSETCLATFPLRATSDLATALNTGTSANANELSLLNVLGALHRGDRSSPDSESEDGEDGTRLETGLHGSRWDGGRKSVVPN</sequence>
<dbReference type="Proteomes" id="UP001607303">
    <property type="component" value="Unassembled WGS sequence"/>
</dbReference>
<evidence type="ECO:0000313" key="3">
    <source>
        <dbReference type="Proteomes" id="UP001607303"/>
    </source>
</evidence>
<name>A0ABD2CX26_VESMC</name>
<reference evidence="2 3" key="1">
    <citation type="journal article" date="2024" name="Ann. Entomol. Soc. Am.">
        <title>Genomic analyses of the southern and eastern yellowjacket wasps (Hymenoptera: Vespidae) reveal evolutionary signatures of social life.</title>
        <authorList>
            <person name="Catto M.A."/>
            <person name="Caine P.B."/>
            <person name="Orr S.E."/>
            <person name="Hunt B.G."/>
            <person name="Goodisman M.A.D."/>
        </authorList>
    </citation>
    <scope>NUCLEOTIDE SEQUENCE [LARGE SCALE GENOMIC DNA]</scope>
    <source>
        <strain evidence="2">232</strain>
        <tissue evidence="2">Head and thorax</tissue>
    </source>
</reference>
<dbReference type="EMBL" id="JAYRBN010000026">
    <property type="protein sequence ID" value="KAL2749660.1"/>
    <property type="molecule type" value="Genomic_DNA"/>
</dbReference>
<protein>
    <submittedName>
        <fullName evidence="2">Uncharacterized protein</fullName>
    </submittedName>
</protein>
<proteinExistence type="predicted"/>
<feature type="compositionally biased region" description="Low complexity" evidence="1">
    <location>
        <begin position="13"/>
        <end position="24"/>
    </location>
</feature>
<feature type="compositionally biased region" description="Basic and acidic residues" evidence="1">
    <location>
        <begin position="1"/>
        <end position="10"/>
    </location>
</feature>
<feature type="region of interest" description="Disordered" evidence="1">
    <location>
        <begin position="1"/>
        <end position="27"/>
    </location>
</feature>
<organism evidence="2 3">
    <name type="scientific">Vespula maculifrons</name>
    <name type="common">Eastern yellow jacket</name>
    <name type="synonym">Wasp</name>
    <dbReference type="NCBI Taxonomy" id="7453"/>
    <lineage>
        <taxon>Eukaryota</taxon>
        <taxon>Metazoa</taxon>
        <taxon>Ecdysozoa</taxon>
        <taxon>Arthropoda</taxon>
        <taxon>Hexapoda</taxon>
        <taxon>Insecta</taxon>
        <taxon>Pterygota</taxon>
        <taxon>Neoptera</taxon>
        <taxon>Endopterygota</taxon>
        <taxon>Hymenoptera</taxon>
        <taxon>Apocrita</taxon>
        <taxon>Aculeata</taxon>
        <taxon>Vespoidea</taxon>
        <taxon>Vespidae</taxon>
        <taxon>Vespinae</taxon>
        <taxon>Vespula</taxon>
    </lineage>
</organism>